<evidence type="ECO:0000313" key="2">
    <source>
        <dbReference type="Proteomes" id="UP001642900"/>
    </source>
</evidence>
<sequence>MLIYTLAAAMTIAMLIATAFGLHQEAARIRLEERNDRSRGFGPRQR</sequence>
<comment type="caution">
    <text evidence="1">The sequence shown here is derived from an EMBL/GenBank/DDBJ whole genome shotgun (WGS) entry which is preliminary data.</text>
</comment>
<reference evidence="1 2" key="1">
    <citation type="submission" date="2020-02" db="EMBL/GenBank/DDBJ databases">
        <title>Genome sequence of strain CCNWXJ40-4.</title>
        <authorList>
            <person name="Gao J."/>
            <person name="Sun J."/>
        </authorList>
    </citation>
    <scope>NUCLEOTIDE SEQUENCE [LARGE SCALE GENOMIC DNA]</scope>
    <source>
        <strain evidence="1 2">CCNWXJ 40-4</strain>
    </source>
</reference>
<dbReference type="AlphaFoldDB" id="A0A6G4WCR9"/>
<protein>
    <submittedName>
        <fullName evidence="1">Uncharacterized protein</fullName>
    </submittedName>
</protein>
<evidence type="ECO:0000313" key="1">
    <source>
        <dbReference type="EMBL" id="NGO52384.1"/>
    </source>
</evidence>
<gene>
    <name evidence="1" type="ORF">G6N73_14560</name>
</gene>
<dbReference type="RefSeq" id="WP_165028734.1">
    <property type="nucleotide sequence ID" value="NZ_JAAKZF010000017.1"/>
</dbReference>
<keyword evidence="2" id="KW-1185">Reference proteome</keyword>
<organism evidence="1 2">
    <name type="scientific">Allomesorhizobium camelthorni</name>
    <dbReference type="NCBI Taxonomy" id="475069"/>
    <lineage>
        <taxon>Bacteria</taxon>
        <taxon>Pseudomonadati</taxon>
        <taxon>Pseudomonadota</taxon>
        <taxon>Alphaproteobacteria</taxon>
        <taxon>Hyphomicrobiales</taxon>
        <taxon>Phyllobacteriaceae</taxon>
        <taxon>Allomesorhizobium</taxon>
    </lineage>
</organism>
<dbReference type="Proteomes" id="UP001642900">
    <property type="component" value="Unassembled WGS sequence"/>
</dbReference>
<proteinExistence type="predicted"/>
<name>A0A6G4WCR9_9HYPH</name>
<dbReference type="EMBL" id="JAAKZF010000017">
    <property type="protein sequence ID" value="NGO52384.1"/>
    <property type="molecule type" value="Genomic_DNA"/>
</dbReference>
<accession>A0A6G4WCR9</accession>